<sequence length="174" mass="19591">MISCRVDFNRLYEGGKIAKLYCAGVGIFPVFSGLGSLLNRQGCSDLKNGAIPPGKYWIVDRPAGGLNSWIVQMRKEWKTGNDYDSWFALYRQDSLIDDWTNIGARERGNFRLHPLRSDGTGVSDGCITFYNHADFKVLRDRLLRAHTMIIPVLGKKAYGEVEVFGDINAPCIHF</sequence>
<dbReference type="Proteomes" id="UP000009010">
    <property type="component" value="Plasmid pRahaq201"/>
</dbReference>
<accession>H2J262</accession>
<dbReference type="HOGENOM" id="CLU_117116_0_0_6"/>
<dbReference type="AlphaFoldDB" id="H2J262"/>
<keyword evidence="2" id="KW-0614">Plasmid</keyword>
<dbReference type="RefSeq" id="WP_014341943.1">
    <property type="nucleotide sequence ID" value="NC_016835.1"/>
</dbReference>
<dbReference type="KEGG" id="raq:Rahaq2_4943"/>
<gene>
    <name evidence="2" type="ordered locus">Rahaq2_4943</name>
</gene>
<geneLocation type="plasmid" evidence="2 3">
    <name>pRahaq201</name>
</geneLocation>
<keyword evidence="3" id="KW-1185">Reference proteome</keyword>
<evidence type="ECO:0000313" key="2">
    <source>
        <dbReference type="EMBL" id="AEX54659.1"/>
    </source>
</evidence>
<dbReference type="OrthoDB" id="6490254at2"/>
<name>H2J262_RAHAC</name>
<organism evidence="2 3">
    <name type="scientific">Rahnella aquatilis (strain ATCC 33071 / DSM 4594 / JCM 1683 / NBRC 105701 / NCIMB 13365 / CIP 78.65)</name>
    <dbReference type="NCBI Taxonomy" id="745277"/>
    <lineage>
        <taxon>Bacteria</taxon>
        <taxon>Pseudomonadati</taxon>
        <taxon>Pseudomonadota</taxon>
        <taxon>Gammaproteobacteria</taxon>
        <taxon>Enterobacterales</taxon>
        <taxon>Yersiniaceae</taxon>
        <taxon>Rahnella</taxon>
    </lineage>
</organism>
<reference evidence="2 3" key="1">
    <citation type="journal article" date="2012" name="J. Bacteriol.">
        <title>Complete Genome Sequence of Rahnella aquatilis CIP 78.65.</title>
        <authorList>
            <person name="Martinez R.J."/>
            <person name="Bruce D."/>
            <person name="Detter C."/>
            <person name="Goodwin L.A."/>
            <person name="Han J."/>
            <person name="Han C.S."/>
            <person name="Held B."/>
            <person name="Land M.L."/>
            <person name="Mikhailova N."/>
            <person name="Nolan M."/>
            <person name="Pennacchio L."/>
            <person name="Pitluck S."/>
            <person name="Tapia R."/>
            <person name="Woyke T."/>
            <person name="Sobecky P.A."/>
        </authorList>
    </citation>
    <scope>NUCLEOTIDE SEQUENCE [LARGE SCALE GENOMIC DNA]</scope>
    <source>
        <strain evidence="3">ATCC 33071 / DSM 4594 / JCM 1683 / NBRC 105701 / NCIMB 13365 / CIP 78.65</strain>
        <plasmid evidence="2">pRahaq201</plasmid>
    </source>
</reference>
<protein>
    <recommendedName>
        <fullName evidence="1">Tlde1 domain-containing protein</fullName>
    </recommendedName>
</protein>
<feature type="domain" description="Tlde1" evidence="1">
    <location>
        <begin position="28"/>
        <end position="151"/>
    </location>
</feature>
<dbReference type="InterPro" id="IPR021225">
    <property type="entry name" value="Tlde1_dom"/>
</dbReference>
<evidence type="ECO:0000259" key="1">
    <source>
        <dbReference type="Pfam" id="PF10908"/>
    </source>
</evidence>
<dbReference type="Pfam" id="PF10908">
    <property type="entry name" value="Tlde1_dom"/>
    <property type="match status" value="1"/>
</dbReference>
<reference evidence="3" key="2">
    <citation type="submission" date="2012-01" db="EMBL/GenBank/DDBJ databases">
        <title>Complete sequence of plasmid 1 of Rahnella aquatilis CIP 78.65.</title>
        <authorList>
            <person name="Lucas S."/>
            <person name="Han J."/>
            <person name="Lapidus A."/>
            <person name="Cheng J.-F."/>
            <person name="Goodwin L."/>
            <person name="Pitluck S."/>
            <person name="Peters L."/>
            <person name="Ovchinnikova G."/>
            <person name="Held B."/>
            <person name="Detter J.C."/>
            <person name="Han C."/>
            <person name="Tapia R."/>
            <person name="Land M."/>
            <person name="Hauser L."/>
            <person name="Kyrpides N."/>
            <person name="Ivanova N."/>
            <person name="Pagani I."/>
            <person name="Sobecky P."/>
            <person name="Martinez R."/>
            <person name="Woyke T."/>
        </authorList>
    </citation>
    <scope>NUCLEOTIDE SEQUENCE [LARGE SCALE GENOMIC DNA]</scope>
    <source>
        <strain evidence="3">ATCC 33071 / DSM 4594 / JCM 1683 / NBRC 105701 / NCIMB 13365 / CIP 78.65</strain>
        <plasmid evidence="3">pRahaq201</plasmid>
    </source>
</reference>
<evidence type="ECO:0000313" key="3">
    <source>
        <dbReference type="Proteomes" id="UP000009010"/>
    </source>
</evidence>
<dbReference type="EMBL" id="CP003245">
    <property type="protein sequence ID" value="AEX54659.1"/>
    <property type="molecule type" value="Genomic_DNA"/>
</dbReference>
<proteinExistence type="predicted"/>
<dbReference type="eggNOG" id="ENOG503241P">
    <property type="taxonomic scope" value="Bacteria"/>
</dbReference>